<feature type="active site" evidence="4">
    <location>
        <position position="151"/>
    </location>
</feature>
<dbReference type="AlphaFoldDB" id="A0A565C323"/>
<evidence type="ECO:0000259" key="6">
    <source>
        <dbReference type="Pfam" id="PF03407"/>
    </source>
</evidence>
<proteinExistence type="inferred from homology"/>
<dbReference type="InterPro" id="IPR006626">
    <property type="entry name" value="PbH1"/>
</dbReference>
<dbReference type="InterPro" id="IPR005069">
    <property type="entry name" value="Nucl-diP-sugar_transferase"/>
</dbReference>
<dbReference type="GO" id="GO:0005975">
    <property type="term" value="P:carbohydrate metabolic process"/>
    <property type="evidence" value="ECO:0007669"/>
    <property type="project" value="InterPro"/>
</dbReference>
<comment type="similarity">
    <text evidence="1 5">Belongs to the glycosyl hydrolase 28 family.</text>
</comment>
<keyword evidence="3 5" id="KW-0326">Glycosidase</keyword>
<reference evidence="7" key="1">
    <citation type="submission" date="2019-07" db="EMBL/GenBank/DDBJ databases">
        <authorList>
            <person name="Dittberner H."/>
        </authorList>
    </citation>
    <scope>NUCLEOTIDE SEQUENCE [LARGE SCALE GENOMIC DNA]</scope>
</reference>
<dbReference type="SUPFAM" id="SSF51126">
    <property type="entry name" value="Pectin lyase-like"/>
    <property type="match status" value="1"/>
</dbReference>
<accession>A0A565C323</accession>
<dbReference type="Gene3D" id="2.160.20.10">
    <property type="entry name" value="Single-stranded right-handed beta-helix, Pectin lyase-like"/>
    <property type="match status" value="1"/>
</dbReference>
<dbReference type="Proteomes" id="UP000489600">
    <property type="component" value="Unassembled WGS sequence"/>
</dbReference>
<sequence length="894" mass="101902">MDGDIVAPSEKSEWSLDQNSQRWISFESVSDLTVIGTGTINGFGSSFWEDTITKRPTALDFNNCNNLRISGITLKDSPQNHISINNCDTVVISRIQILAPEDSPNTDGIDISASTNVHISKSSIGTGDDCIAIKTRSVNINITRVVCGPGHGISIGSLGANGQKAKVENVHVTYCTFNKTKNGARIKTWQGGEGYVRHVYFEHITIIDAMNPIIIDQQYKDKGYHGLESAEDSEDVAISDAKFIDFRGTTSNENIITLNCSKIKLCENIVVDDIDITTMDRKEPKIECSHVWNSNWFSQNQTFVKQRKPVSELDRVLMNAAMEDKTVIITALNQAWVAPNSIFDLFLESFRIGIGTEMLLKHTCWSERVLVSRLLDARLAAMKFLKRSNCPWLQLHLHDADFQITCDNYNGKPSDKSNWVNSGFTYVKANNKTAKFYDFWCGSRRRFRGRKHDQDILNFIKKDPFVAKIGIKIRFLDTVYFGGFCQPSKDVNVVNTMHSNCCMGLNNKIRYLNDVLRDWKQYLSENLSGNTTLAETKWNLRHSKSLDSGFSIGQKDITRILILFLGLTASCLVLYKAAYPLQQLDVNNLSSLLTSPSPPLPNLNSSETSPETIIPKMSFKEILANASMKNNTVIITTLNQAWTKPNSLFDLFLESFRIGQETQRLLKHVVVICLDPKALRRCIQLHPNCYYIETSETDFSGEKLFNTPDYLKMMWRRIELLTKVLEMGFTFIFTDADIMWLRDPFPRLYPDGDFQIACDSFSGDPYDVNNWVNGGFTYVKSNNRTIEFYKFWHKSRLNYPGLHDQDVFNKIKHDPFITQIGIQMRFFDTVYFGGFCQTSRDINLVCTMHANCCIGLERKLHDLNLVLDDWIKYLSMSEQVKKTTWSVPMKCLEK</sequence>
<evidence type="ECO:0000313" key="8">
    <source>
        <dbReference type="Proteomes" id="UP000489600"/>
    </source>
</evidence>
<organism evidence="7 8">
    <name type="scientific">Arabis nemorensis</name>
    <dbReference type="NCBI Taxonomy" id="586526"/>
    <lineage>
        <taxon>Eukaryota</taxon>
        <taxon>Viridiplantae</taxon>
        <taxon>Streptophyta</taxon>
        <taxon>Embryophyta</taxon>
        <taxon>Tracheophyta</taxon>
        <taxon>Spermatophyta</taxon>
        <taxon>Magnoliopsida</taxon>
        <taxon>eudicotyledons</taxon>
        <taxon>Gunneridae</taxon>
        <taxon>Pentapetalae</taxon>
        <taxon>rosids</taxon>
        <taxon>malvids</taxon>
        <taxon>Brassicales</taxon>
        <taxon>Brassicaceae</taxon>
        <taxon>Arabideae</taxon>
        <taxon>Arabis</taxon>
    </lineage>
</organism>
<evidence type="ECO:0000256" key="3">
    <source>
        <dbReference type="ARBA" id="ARBA00023295"/>
    </source>
</evidence>
<dbReference type="OrthoDB" id="1053420at2759"/>
<name>A0A565C323_9BRAS</name>
<dbReference type="InterPro" id="IPR044821">
    <property type="entry name" value="At1g28695/At4g15970-like"/>
</dbReference>
<dbReference type="EMBL" id="CABITT030000006">
    <property type="protein sequence ID" value="VVB07958.1"/>
    <property type="molecule type" value="Genomic_DNA"/>
</dbReference>
<evidence type="ECO:0000256" key="4">
    <source>
        <dbReference type="PROSITE-ProRule" id="PRU10052"/>
    </source>
</evidence>
<evidence type="ECO:0000256" key="5">
    <source>
        <dbReference type="RuleBase" id="RU361169"/>
    </source>
</evidence>
<feature type="domain" description="Nucleotide-diphospho-sugar transferase" evidence="6">
    <location>
        <begin position="665"/>
        <end position="863"/>
    </location>
</feature>
<evidence type="ECO:0000256" key="2">
    <source>
        <dbReference type="ARBA" id="ARBA00022801"/>
    </source>
</evidence>
<dbReference type="Pfam" id="PF03407">
    <property type="entry name" value="Nucleotid_trans"/>
    <property type="match status" value="2"/>
</dbReference>
<dbReference type="InterPro" id="IPR012334">
    <property type="entry name" value="Pectin_lyas_fold"/>
</dbReference>
<feature type="domain" description="Nucleotide-diphospho-sugar transferase" evidence="6">
    <location>
        <begin position="398"/>
        <end position="512"/>
    </location>
</feature>
<dbReference type="GO" id="GO:0004650">
    <property type="term" value="F:polygalacturonase activity"/>
    <property type="evidence" value="ECO:0007669"/>
    <property type="project" value="InterPro"/>
</dbReference>
<protein>
    <recommendedName>
        <fullName evidence="6">Nucleotide-diphospho-sugar transferase domain-containing protein</fullName>
    </recommendedName>
</protein>
<keyword evidence="2 5" id="KW-0378">Hydrolase</keyword>
<dbReference type="SMART" id="SM00710">
    <property type="entry name" value="PbH1"/>
    <property type="match status" value="6"/>
</dbReference>
<dbReference type="PANTHER" id="PTHR46038">
    <property type="entry name" value="EXPRESSED PROTEIN-RELATED"/>
    <property type="match status" value="1"/>
</dbReference>
<dbReference type="PANTHER" id="PTHR46038:SF55">
    <property type="entry name" value="(RAPE) HYPOTHETICAL PROTEIN"/>
    <property type="match status" value="1"/>
</dbReference>
<dbReference type="InterPro" id="IPR011050">
    <property type="entry name" value="Pectin_lyase_fold/virulence"/>
</dbReference>
<evidence type="ECO:0000313" key="7">
    <source>
        <dbReference type="EMBL" id="VVB07958.1"/>
    </source>
</evidence>
<dbReference type="PROSITE" id="PS00502">
    <property type="entry name" value="POLYGALACTURONASE"/>
    <property type="match status" value="1"/>
</dbReference>
<comment type="caution">
    <text evidence="7">The sequence shown here is derived from an EMBL/GenBank/DDBJ whole genome shotgun (WGS) entry which is preliminary data.</text>
</comment>
<gene>
    <name evidence="7" type="ORF">ANE_LOCUS18402</name>
</gene>
<evidence type="ECO:0000256" key="1">
    <source>
        <dbReference type="ARBA" id="ARBA00008834"/>
    </source>
</evidence>
<dbReference type="InterPro" id="IPR000743">
    <property type="entry name" value="Glyco_hydro_28"/>
</dbReference>
<dbReference type="Pfam" id="PF00295">
    <property type="entry name" value="Glyco_hydro_28"/>
    <property type="match status" value="1"/>
</dbReference>
<keyword evidence="8" id="KW-1185">Reference proteome</keyword>